<dbReference type="GO" id="GO:0001725">
    <property type="term" value="C:stress fiber"/>
    <property type="evidence" value="ECO:0007669"/>
    <property type="project" value="TreeGrafter"/>
</dbReference>
<protein>
    <recommendedName>
        <fullName evidence="13">LIM zinc-binding domain-containing protein</fullName>
    </recommendedName>
</protein>
<evidence type="ECO:0000259" key="13">
    <source>
        <dbReference type="PROSITE" id="PS50023"/>
    </source>
</evidence>
<feature type="region of interest" description="Disordered" evidence="12">
    <location>
        <begin position="50"/>
        <end position="96"/>
    </location>
</feature>
<dbReference type="PROSITE" id="PS00478">
    <property type="entry name" value="LIM_DOMAIN_1"/>
    <property type="match status" value="1"/>
</dbReference>
<evidence type="ECO:0000256" key="4">
    <source>
        <dbReference type="ARBA" id="ARBA00022490"/>
    </source>
</evidence>
<gene>
    <name evidence="14" type="primary">ORF107638</name>
</gene>
<feature type="region of interest" description="Disordered" evidence="12">
    <location>
        <begin position="1"/>
        <end position="35"/>
    </location>
</feature>
<dbReference type="CDD" id="cd09350">
    <property type="entry name" value="LIM1_TRIP6"/>
    <property type="match status" value="1"/>
</dbReference>
<keyword evidence="7 11" id="KW-0862">Zinc</keyword>
<evidence type="ECO:0000256" key="9">
    <source>
        <dbReference type="ARBA" id="ARBA00022949"/>
    </source>
</evidence>
<dbReference type="PANTHER" id="PTHR24207:SF2">
    <property type="entry name" value="ZYX102 PROTEIN"/>
    <property type="match status" value="1"/>
</dbReference>
<dbReference type="FunFam" id="2.10.110.10:FF:000027">
    <property type="entry name" value="lipoma-preferred partner isoform X1"/>
    <property type="match status" value="1"/>
</dbReference>
<evidence type="ECO:0000256" key="12">
    <source>
        <dbReference type="SAM" id="MobiDB-lite"/>
    </source>
</evidence>
<keyword evidence="9" id="KW-0965">Cell junction</keyword>
<reference evidence="14" key="1">
    <citation type="submission" date="2014-12" db="EMBL/GenBank/DDBJ databases">
        <title>Insight into the proteome of Arion vulgaris.</title>
        <authorList>
            <person name="Aradska J."/>
            <person name="Bulat T."/>
            <person name="Smidak R."/>
            <person name="Sarate P."/>
            <person name="Gangsoo J."/>
            <person name="Sialana F."/>
            <person name="Bilban M."/>
            <person name="Lubec G."/>
        </authorList>
    </citation>
    <scope>NUCLEOTIDE SEQUENCE</scope>
    <source>
        <tissue evidence="14">Skin</tissue>
    </source>
</reference>
<feature type="compositionally biased region" description="Polar residues" evidence="12">
    <location>
        <begin position="1"/>
        <end position="15"/>
    </location>
</feature>
<dbReference type="GO" id="GO:0005737">
    <property type="term" value="C:cytoplasm"/>
    <property type="evidence" value="ECO:0007669"/>
    <property type="project" value="UniProtKB-SubCell"/>
</dbReference>
<name>A0A0B7AAI2_9EUPU</name>
<dbReference type="Pfam" id="PF00412">
    <property type="entry name" value="LIM"/>
    <property type="match status" value="2"/>
</dbReference>
<comment type="subcellular location">
    <subcellularLocation>
        <location evidence="1">Cell junction</location>
    </subcellularLocation>
    <subcellularLocation>
        <location evidence="2">Cytoplasm</location>
    </subcellularLocation>
</comment>
<evidence type="ECO:0000256" key="5">
    <source>
        <dbReference type="ARBA" id="ARBA00022723"/>
    </source>
</evidence>
<feature type="region of interest" description="Disordered" evidence="12">
    <location>
        <begin position="116"/>
        <end position="141"/>
    </location>
</feature>
<evidence type="ECO:0000256" key="11">
    <source>
        <dbReference type="PROSITE-ProRule" id="PRU00125"/>
    </source>
</evidence>
<keyword evidence="10 11" id="KW-0440">LIM domain</keyword>
<dbReference type="CDD" id="cd09354">
    <property type="entry name" value="LIM2_LPP"/>
    <property type="match status" value="1"/>
</dbReference>
<feature type="domain" description="LIM zinc-binding" evidence="13">
    <location>
        <begin position="254"/>
        <end position="313"/>
    </location>
</feature>
<dbReference type="AlphaFoldDB" id="A0A0B7AAI2"/>
<evidence type="ECO:0000313" key="14">
    <source>
        <dbReference type="EMBL" id="CEK77979.1"/>
    </source>
</evidence>
<evidence type="ECO:0000256" key="6">
    <source>
        <dbReference type="ARBA" id="ARBA00022737"/>
    </source>
</evidence>
<evidence type="ECO:0000256" key="1">
    <source>
        <dbReference type="ARBA" id="ARBA00004282"/>
    </source>
</evidence>
<evidence type="ECO:0000256" key="3">
    <source>
        <dbReference type="ARBA" id="ARBA00009611"/>
    </source>
</evidence>
<feature type="compositionally biased region" description="Polar residues" evidence="12">
    <location>
        <begin position="25"/>
        <end position="35"/>
    </location>
</feature>
<keyword evidence="5 11" id="KW-0479">Metal-binding</keyword>
<keyword evidence="6" id="KW-0677">Repeat</keyword>
<dbReference type="GO" id="GO:0046872">
    <property type="term" value="F:metal ion binding"/>
    <property type="evidence" value="ECO:0007669"/>
    <property type="project" value="UniProtKB-KW"/>
</dbReference>
<evidence type="ECO:0000256" key="2">
    <source>
        <dbReference type="ARBA" id="ARBA00004496"/>
    </source>
</evidence>
<proteinExistence type="inferred from homology"/>
<dbReference type="SUPFAM" id="SSF57716">
    <property type="entry name" value="Glucocorticoid receptor-like (DNA-binding domain)"/>
    <property type="match status" value="3"/>
</dbReference>
<keyword evidence="8" id="KW-0130">Cell adhesion</keyword>
<dbReference type="PANTHER" id="PTHR24207">
    <property type="entry name" value="ZYX102 PROTEIN"/>
    <property type="match status" value="1"/>
</dbReference>
<dbReference type="GO" id="GO:0005925">
    <property type="term" value="C:focal adhesion"/>
    <property type="evidence" value="ECO:0007669"/>
    <property type="project" value="TreeGrafter"/>
</dbReference>
<accession>A0A0B7AAI2</accession>
<sequence length="394" mass="43412">MAYQNLDQNYGQMRTQKIPPATSPKPYTQSPQTFRSGVQTYRPVNIEHYGIEQGAYPPPPPDLVNKGYTYDRDDDFPPPPPPAPPQACGEKDGHTYGNIYSGEAHYMRAEDYRPQEYSPALSRSKTGPNDGGPGSYPFSYPKESSYANIQINIAPPTPTNKEFGYGDARYEQIASRSPNTSDLYHVGHGNVVRPAAERPQPGPMVPPVSKMPHSSLAPIVPPQSKMEKEAEVDALTDLLVKNMTSAAEDKDYLGMCGRCGNVVSGSMNACSALDNVYHIGCFTCVGCSSPLQGKSFFAMETKPYCEACYINTLERCSVCSKPITDRLLRATGKPYHPDCFTCVVCGKSLDGIPFTVDATNQIHCIEDFHKKFAPRCCVCQYPIMPDAVRTRPFE</sequence>
<dbReference type="Gene3D" id="2.10.110.10">
    <property type="entry name" value="Cysteine Rich Protein"/>
    <property type="match status" value="2"/>
</dbReference>
<dbReference type="SMART" id="SM00132">
    <property type="entry name" value="LIM"/>
    <property type="match status" value="2"/>
</dbReference>
<evidence type="ECO:0000256" key="7">
    <source>
        <dbReference type="ARBA" id="ARBA00022833"/>
    </source>
</evidence>
<evidence type="ECO:0000256" key="10">
    <source>
        <dbReference type="ARBA" id="ARBA00023038"/>
    </source>
</evidence>
<dbReference type="EMBL" id="HACG01031114">
    <property type="protein sequence ID" value="CEK77979.1"/>
    <property type="molecule type" value="Transcribed_RNA"/>
</dbReference>
<evidence type="ECO:0000256" key="8">
    <source>
        <dbReference type="ARBA" id="ARBA00022889"/>
    </source>
</evidence>
<organism evidence="14">
    <name type="scientific">Arion vulgaris</name>
    <dbReference type="NCBI Taxonomy" id="1028688"/>
    <lineage>
        <taxon>Eukaryota</taxon>
        <taxon>Metazoa</taxon>
        <taxon>Spiralia</taxon>
        <taxon>Lophotrochozoa</taxon>
        <taxon>Mollusca</taxon>
        <taxon>Gastropoda</taxon>
        <taxon>Heterobranchia</taxon>
        <taxon>Euthyneura</taxon>
        <taxon>Panpulmonata</taxon>
        <taxon>Eupulmonata</taxon>
        <taxon>Stylommatophora</taxon>
        <taxon>Helicina</taxon>
        <taxon>Arionoidea</taxon>
        <taxon>Arionidae</taxon>
        <taxon>Arion</taxon>
    </lineage>
</organism>
<feature type="domain" description="LIM zinc-binding" evidence="13">
    <location>
        <begin position="314"/>
        <end position="374"/>
    </location>
</feature>
<dbReference type="InterPro" id="IPR001781">
    <property type="entry name" value="Znf_LIM"/>
</dbReference>
<comment type="similarity">
    <text evidence="3">Belongs to the zyxin/ajuba family.</text>
</comment>
<dbReference type="GO" id="GO:0098609">
    <property type="term" value="P:cell-cell adhesion"/>
    <property type="evidence" value="ECO:0007669"/>
    <property type="project" value="TreeGrafter"/>
</dbReference>
<dbReference type="PROSITE" id="PS50023">
    <property type="entry name" value="LIM_DOMAIN_2"/>
    <property type="match status" value="2"/>
</dbReference>
<keyword evidence="4" id="KW-0963">Cytoplasm</keyword>